<name>A0AAE1DNA6_9GAST</name>
<proteinExistence type="predicted"/>
<dbReference type="AlphaFoldDB" id="A0AAE1DNA6"/>
<evidence type="ECO:0000313" key="2">
    <source>
        <dbReference type="Proteomes" id="UP001283361"/>
    </source>
</evidence>
<sequence length="93" mass="10650">MNRRTCGEITTARFPNNGSIKHDFIRPERRKVKLFHNNYSRTRSQGSELSVTLGPGPACRFYLSGLGVCDRFQIDKMLGTSRQRSARYQRAAI</sequence>
<protein>
    <submittedName>
        <fullName evidence="1">Uncharacterized protein</fullName>
    </submittedName>
</protein>
<comment type="caution">
    <text evidence="1">The sequence shown here is derived from an EMBL/GenBank/DDBJ whole genome shotgun (WGS) entry which is preliminary data.</text>
</comment>
<dbReference type="EMBL" id="JAWDGP010003173">
    <property type="protein sequence ID" value="KAK3776879.1"/>
    <property type="molecule type" value="Genomic_DNA"/>
</dbReference>
<reference evidence="1" key="1">
    <citation type="journal article" date="2023" name="G3 (Bethesda)">
        <title>A reference genome for the long-term kleptoplast-retaining sea slug Elysia crispata morphotype clarki.</title>
        <authorList>
            <person name="Eastman K.E."/>
            <person name="Pendleton A.L."/>
            <person name="Shaikh M.A."/>
            <person name="Suttiyut T."/>
            <person name="Ogas R."/>
            <person name="Tomko P."/>
            <person name="Gavelis G."/>
            <person name="Widhalm J.R."/>
            <person name="Wisecaver J.H."/>
        </authorList>
    </citation>
    <scope>NUCLEOTIDE SEQUENCE</scope>
    <source>
        <strain evidence="1">ECLA1</strain>
    </source>
</reference>
<organism evidence="1 2">
    <name type="scientific">Elysia crispata</name>
    <name type="common">lettuce slug</name>
    <dbReference type="NCBI Taxonomy" id="231223"/>
    <lineage>
        <taxon>Eukaryota</taxon>
        <taxon>Metazoa</taxon>
        <taxon>Spiralia</taxon>
        <taxon>Lophotrochozoa</taxon>
        <taxon>Mollusca</taxon>
        <taxon>Gastropoda</taxon>
        <taxon>Heterobranchia</taxon>
        <taxon>Euthyneura</taxon>
        <taxon>Panpulmonata</taxon>
        <taxon>Sacoglossa</taxon>
        <taxon>Placobranchoidea</taxon>
        <taxon>Plakobranchidae</taxon>
        <taxon>Elysia</taxon>
    </lineage>
</organism>
<evidence type="ECO:0000313" key="1">
    <source>
        <dbReference type="EMBL" id="KAK3776879.1"/>
    </source>
</evidence>
<keyword evidence="2" id="KW-1185">Reference proteome</keyword>
<accession>A0AAE1DNA6</accession>
<dbReference type="Proteomes" id="UP001283361">
    <property type="component" value="Unassembled WGS sequence"/>
</dbReference>
<gene>
    <name evidence="1" type="ORF">RRG08_024652</name>
</gene>